<evidence type="ECO:0000313" key="4">
    <source>
        <dbReference type="Proteomes" id="UP000483018"/>
    </source>
</evidence>
<sequence length="263" mass="30852">MLKIGEFSKLAHLTVKALRFYEKEELLIPAFVDESTGFRYYETDQLEIAAKIKSYRQLELSIDEIKVILKGAEPKIILEEKVKNLKAQKEALDIRLSIINHILEEGVMKYQVTVKEIPSVIVYYSEVRLPKYSDMMQHIPIIREEWMKLNPGIKCIEPLYEFCEYLDEEHRDEDVTIRYNRAVDRFGVESENIRFREIPSAKVLSILHKGVYDQIGEAYAYIMKYAEVNGYKVIGLSRECYIDGIWNKGSIDEWLTEIQLPIE</sequence>
<dbReference type="EMBL" id="WSLF01000014">
    <property type="protein sequence ID" value="KAE9630663.1"/>
    <property type="molecule type" value="Genomic_DNA"/>
</dbReference>
<dbReference type="Gene3D" id="1.10.1660.10">
    <property type="match status" value="1"/>
</dbReference>
<dbReference type="RefSeq" id="WP_158741421.1">
    <property type="nucleotide sequence ID" value="NZ_JAFBEP010000014.1"/>
</dbReference>
<name>A0A7C8HFK9_9FIRM</name>
<gene>
    <name evidence="3" type="ORF">GND95_12135</name>
</gene>
<dbReference type="Pfam" id="PF06445">
    <property type="entry name" value="GyrI-like"/>
    <property type="match status" value="1"/>
</dbReference>
<dbReference type="AlphaFoldDB" id="A0A7C8HFK9"/>
<dbReference type="Pfam" id="PF13411">
    <property type="entry name" value="MerR_1"/>
    <property type="match status" value="1"/>
</dbReference>
<accession>A0A7C8HFK9</accession>
<dbReference type="OrthoDB" id="9773308at2"/>
<feature type="domain" description="HTH merR-type" evidence="2">
    <location>
        <begin position="1"/>
        <end position="71"/>
    </location>
</feature>
<protein>
    <submittedName>
        <fullName evidence="3">MerR family transcriptional regulator</fullName>
    </submittedName>
</protein>
<dbReference type="Gene3D" id="3.20.80.10">
    <property type="entry name" value="Regulatory factor, effector binding domain"/>
    <property type="match status" value="1"/>
</dbReference>
<dbReference type="InterPro" id="IPR009061">
    <property type="entry name" value="DNA-bd_dom_put_sf"/>
</dbReference>
<dbReference type="SUPFAM" id="SSF55136">
    <property type="entry name" value="Probable bacterial effector-binding domain"/>
    <property type="match status" value="1"/>
</dbReference>
<keyword evidence="4" id="KW-1185">Reference proteome</keyword>
<evidence type="ECO:0000259" key="2">
    <source>
        <dbReference type="PROSITE" id="PS50937"/>
    </source>
</evidence>
<dbReference type="SMART" id="SM00422">
    <property type="entry name" value="HTH_MERR"/>
    <property type="match status" value="1"/>
</dbReference>
<comment type="caution">
    <text evidence="3">The sequence shown here is derived from an EMBL/GenBank/DDBJ whole genome shotgun (WGS) entry which is preliminary data.</text>
</comment>
<proteinExistence type="predicted"/>
<evidence type="ECO:0000256" key="1">
    <source>
        <dbReference type="ARBA" id="ARBA00023125"/>
    </source>
</evidence>
<dbReference type="Proteomes" id="UP000483018">
    <property type="component" value="Unassembled WGS sequence"/>
</dbReference>
<organism evidence="3 4">
    <name type="scientific">Defluviitalea raffinosedens</name>
    <dbReference type="NCBI Taxonomy" id="1450156"/>
    <lineage>
        <taxon>Bacteria</taxon>
        <taxon>Bacillati</taxon>
        <taxon>Bacillota</taxon>
        <taxon>Clostridia</taxon>
        <taxon>Lachnospirales</taxon>
        <taxon>Defluviitaleaceae</taxon>
        <taxon>Defluviitalea</taxon>
    </lineage>
</organism>
<dbReference type="PANTHER" id="PTHR30204:SF97">
    <property type="entry name" value="MERR FAMILY REGULATORY PROTEIN"/>
    <property type="match status" value="1"/>
</dbReference>
<evidence type="ECO:0000313" key="3">
    <source>
        <dbReference type="EMBL" id="KAE9630663.1"/>
    </source>
</evidence>
<dbReference type="PANTHER" id="PTHR30204">
    <property type="entry name" value="REDOX-CYCLING DRUG-SENSING TRANSCRIPTIONAL ACTIVATOR SOXR"/>
    <property type="match status" value="1"/>
</dbReference>
<dbReference type="InterPro" id="IPR011256">
    <property type="entry name" value="Reg_factor_effector_dom_sf"/>
</dbReference>
<dbReference type="InterPro" id="IPR029442">
    <property type="entry name" value="GyrI-like"/>
</dbReference>
<dbReference type="SMART" id="SM00871">
    <property type="entry name" value="AraC_E_bind"/>
    <property type="match status" value="1"/>
</dbReference>
<reference evidence="3 4" key="1">
    <citation type="submission" date="2019-12" db="EMBL/GenBank/DDBJ databases">
        <title>Defluviitalea raffinosedens, isolated from a biogas fermenter, genome sequencing and characterization.</title>
        <authorList>
            <person name="Rettenmaier R."/>
            <person name="Schneider M."/>
            <person name="Neuhaus K."/>
            <person name="Liebl W."/>
            <person name="Zverlov V."/>
        </authorList>
    </citation>
    <scope>NUCLEOTIDE SEQUENCE [LARGE SCALE GENOMIC DNA]</scope>
    <source>
        <strain evidence="3 4">249c-K6</strain>
    </source>
</reference>
<dbReference type="PROSITE" id="PS50937">
    <property type="entry name" value="HTH_MERR_2"/>
    <property type="match status" value="1"/>
</dbReference>
<dbReference type="InterPro" id="IPR000551">
    <property type="entry name" value="MerR-type_HTH_dom"/>
</dbReference>
<dbReference type="InterPro" id="IPR010499">
    <property type="entry name" value="AraC_E-bd"/>
</dbReference>
<dbReference type="GO" id="GO:0003677">
    <property type="term" value="F:DNA binding"/>
    <property type="evidence" value="ECO:0007669"/>
    <property type="project" value="UniProtKB-KW"/>
</dbReference>
<dbReference type="InterPro" id="IPR047057">
    <property type="entry name" value="MerR_fam"/>
</dbReference>
<dbReference type="SUPFAM" id="SSF46955">
    <property type="entry name" value="Putative DNA-binding domain"/>
    <property type="match status" value="1"/>
</dbReference>
<dbReference type="GO" id="GO:0003700">
    <property type="term" value="F:DNA-binding transcription factor activity"/>
    <property type="evidence" value="ECO:0007669"/>
    <property type="project" value="InterPro"/>
</dbReference>
<keyword evidence="1" id="KW-0238">DNA-binding</keyword>